<evidence type="ECO:0000256" key="9">
    <source>
        <dbReference type="ARBA" id="ARBA00022771"/>
    </source>
</evidence>
<evidence type="ECO:0000256" key="1">
    <source>
        <dbReference type="ARBA" id="ARBA00000900"/>
    </source>
</evidence>
<evidence type="ECO:0000256" key="3">
    <source>
        <dbReference type="ARBA" id="ARBA00004906"/>
    </source>
</evidence>
<evidence type="ECO:0000256" key="6">
    <source>
        <dbReference type="ARBA" id="ARBA00022692"/>
    </source>
</evidence>
<dbReference type="InterPro" id="IPR021319">
    <property type="entry name" value="DUF2921"/>
</dbReference>
<dbReference type="Gene3D" id="3.30.40.10">
    <property type="entry name" value="Zinc/RING finger domain, C3HC4 (zinc finger)"/>
    <property type="match status" value="1"/>
</dbReference>
<dbReference type="EMBL" id="KZ992440">
    <property type="protein sequence ID" value="RKP10712.1"/>
    <property type="molecule type" value="Genomic_DNA"/>
</dbReference>
<dbReference type="GO" id="GO:0043161">
    <property type="term" value="P:proteasome-mediated ubiquitin-dependent protein catabolic process"/>
    <property type="evidence" value="ECO:0007669"/>
    <property type="project" value="TreeGrafter"/>
</dbReference>
<dbReference type="InterPro" id="IPR050731">
    <property type="entry name" value="HRD1_E3_ubiq-ligases"/>
</dbReference>
<reference evidence="17" key="1">
    <citation type="journal article" date="2018" name="Nat. Microbiol.">
        <title>Leveraging single-cell genomics to expand the fungal tree of life.</title>
        <authorList>
            <person name="Ahrendt S.R."/>
            <person name="Quandt C.A."/>
            <person name="Ciobanu D."/>
            <person name="Clum A."/>
            <person name="Salamov A."/>
            <person name="Andreopoulos B."/>
            <person name="Cheng J.F."/>
            <person name="Woyke T."/>
            <person name="Pelin A."/>
            <person name="Henrissat B."/>
            <person name="Reynolds N.K."/>
            <person name="Benny G.L."/>
            <person name="Smith M.E."/>
            <person name="James T.Y."/>
            <person name="Grigoriev I.V."/>
        </authorList>
    </citation>
    <scope>NUCLEOTIDE SEQUENCE [LARGE SCALE GENOMIC DNA]</scope>
    <source>
        <strain evidence="17">RSA 1356</strain>
    </source>
</reference>
<dbReference type="Pfam" id="PF11145">
    <property type="entry name" value="DUF2921"/>
    <property type="match status" value="1"/>
</dbReference>
<keyword evidence="12 14" id="KW-1133">Transmembrane helix</keyword>
<keyword evidence="17" id="KW-1185">Reference proteome</keyword>
<evidence type="ECO:0000259" key="15">
    <source>
        <dbReference type="Pfam" id="PF11145"/>
    </source>
</evidence>
<feature type="transmembrane region" description="Helical" evidence="14">
    <location>
        <begin position="23"/>
        <end position="41"/>
    </location>
</feature>
<dbReference type="OrthoDB" id="9984778at2759"/>
<keyword evidence="9" id="KW-0863">Zinc-finger</keyword>
<evidence type="ECO:0000256" key="10">
    <source>
        <dbReference type="ARBA" id="ARBA00022786"/>
    </source>
</evidence>
<dbReference type="PANTHER" id="PTHR22763:SF162">
    <property type="entry name" value="TRANSMEMBRANE E3 UBIQUITIN-PROTEIN LIGASE 1"/>
    <property type="match status" value="1"/>
</dbReference>
<dbReference type="SUPFAM" id="SSF57850">
    <property type="entry name" value="RING/U-box"/>
    <property type="match status" value="1"/>
</dbReference>
<dbReference type="GO" id="GO:0061630">
    <property type="term" value="F:ubiquitin protein ligase activity"/>
    <property type="evidence" value="ECO:0007669"/>
    <property type="project" value="UniProtKB-EC"/>
</dbReference>
<evidence type="ECO:0000256" key="5">
    <source>
        <dbReference type="ARBA" id="ARBA00022679"/>
    </source>
</evidence>
<gene>
    <name evidence="16" type="ORF">THASP1DRAFT_6646</name>
</gene>
<feature type="non-terminal residue" evidence="16">
    <location>
        <position position="1"/>
    </location>
</feature>
<dbReference type="GO" id="GO:0012505">
    <property type="term" value="C:endomembrane system"/>
    <property type="evidence" value="ECO:0007669"/>
    <property type="project" value="UniProtKB-SubCell"/>
</dbReference>
<evidence type="ECO:0000256" key="11">
    <source>
        <dbReference type="ARBA" id="ARBA00022833"/>
    </source>
</evidence>
<protein>
    <recommendedName>
        <fullName evidence="4">RING-type E3 ubiquitin transferase</fullName>
        <ecNumber evidence="4">2.3.2.27</ecNumber>
    </recommendedName>
</protein>
<evidence type="ECO:0000256" key="7">
    <source>
        <dbReference type="ARBA" id="ARBA00022723"/>
    </source>
</evidence>
<accession>A0A4P9XXF3</accession>
<evidence type="ECO:0000256" key="4">
    <source>
        <dbReference type="ARBA" id="ARBA00012483"/>
    </source>
</evidence>
<dbReference type="AlphaFoldDB" id="A0A4P9XXF3"/>
<dbReference type="STRING" id="78915.A0A4P9XXF3"/>
<feature type="non-terminal residue" evidence="16">
    <location>
        <position position="153"/>
    </location>
</feature>
<keyword evidence="7" id="KW-0479">Metal-binding</keyword>
<evidence type="ECO:0000256" key="13">
    <source>
        <dbReference type="ARBA" id="ARBA00023136"/>
    </source>
</evidence>
<evidence type="ECO:0000256" key="12">
    <source>
        <dbReference type="ARBA" id="ARBA00022989"/>
    </source>
</evidence>
<dbReference type="PANTHER" id="PTHR22763">
    <property type="entry name" value="RING ZINC FINGER PROTEIN"/>
    <property type="match status" value="1"/>
</dbReference>
<keyword evidence="5" id="KW-0808">Transferase</keyword>
<name>A0A4P9XXF3_9FUNG</name>
<keyword evidence="10" id="KW-0833">Ubl conjugation pathway</keyword>
<keyword evidence="13 14" id="KW-0472">Membrane</keyword>
<keyword evidence="6 14" id="KW-0812">Transmembrane</keyword>
<comment type="catalytic activity">
    <reaction evidence="1">
        <text>S-ubiquitinyl-[E2 ubiquitin-conjugating enzyme]-L-cysteine + [acceptor protein]-L-lysine = [E2 ubiquitin-conjugating enzyme]-L-cysteine + N(6)-ubiquitinyl-[acceptor protein]-L-lysine.</text>
        <dbReference type="EC" id="2.3.2.27"/>
    </reaction>
</comment>
<evidence type="ECO:0000256" key="2">
    <source>
        <dbReference type="ARBA" id="ARBA00004127"/>
    </source>
</evidence>
<evidence type="ECO:0000256" key="8">
    <source>
        <dbReference type="ARBA" id="ARBA00022729"/>
    </source>
</evidence>
<proteinExistence type="predicted"/>
<evidence type="ECO:0000313" key="17">
    <source>
        <dbReference type="Proteomes" id="UP000271241"/>
    </source>
</evidence>
<dbReference type="EC" id="2.3.2.27" evidence="4"/>
<evidence type="ECO:0000313" key="16">
    <source>
        <dbReference type="EMBL" id="RKP10712.1"/>
    </source>
</evidence>
<dbReference type="Proteomes" id="UP000271241">
    <property type="component" value="Unassembled WGS sequence"/>
</dbReference>
<feature type="transmembrane region" description="Helical" evidence="14">
    <location>
        <begin position="53"/>
        <end position="74"/>
    </location>
</feature>
<comment type="pathway">
    <text evidence="3">Protein modification; protein ubiquitination.</text>
</comment>
<evidence type="ECO:0000256" key="14">
    <source>
        <dbReference type="SAM" id="Phobius"/>
    </source>
</evidence>
<keyword evidence="8" id="KW-0732">Signal</keyword>
<organism evidence="16 17">
    <name type="scientific">Thamnocephalis sphaerospora</name>
    <dbReference type="NCBI Taxonomy" id="78915"/>
    <lineage>
        <taxon>Eukaryota</taxon>
        <taxon>Fungi</taxon>
        <taxon>Fungi incertae sedis</taxon>
        <taxon>Zoopagomycota</taxon>
        <taxon>Zoopagomycotina</taxon>
        <taxon>Zoopagomycetes</taxon>
        <taxon>Zoopagales</taxon>
        <taxon>Sigmoideomycetaceae</taxon>
        <taxon>Thamnocephalis</taxon>
    </lineage>
</organism>
<dbReference type="GO" id="GO:0008270">
    <property type="term" value="F:zinc ion binding"/>
    <property type="evidence" value="ECO:0007669"/>
    <property type="project" value="UniProtKB-KW"/>
</dbReference>
<feature type="domain" description="SWEET-like" evidence="15">
    <location>
        <begin position="1"/>
        <end position="84"/>
    </location>
</feature>
<sequence>SCWWPQAWRNLQRGTRKAFQKRFLFGMTLCRLVCPLYLFAWPENLIYHRATPWIWVLLGYDALQLGVLCIQDYFGPRFLVPNRFLPPIYDYHTVLPQPDDVEAAGATEPRDCCICMLPVEPAGSIGVSSGSLARRTYMLTPCDHLFHTDCLEQ</sequence>
<comment type="subcellular location">
    <subcellularLocation>
        <location evidence="2">Endomembrane system</location>
        <topology evidence="2">Multi-pass membrane protein</topology>
    </subcellularLocation>
</comment>
<keyword evidence="11" id="KW-0862">Zinc</keyword>
<dbReference type="InterPro" id="IPR013083">
    <property type="entry name" value="Znf_RING/FYVE/PHD"/>
</dbReference>